<protein>
    <submittedName>
        <fullName evidence="2">Uncharacterized protein</fullName>
    </submittedName>
</protein>
<accession>A0ABP9GVU5</accession>
<comment type="caution">
    <text evidence="2">The sequence shown here is derived from an EMBL/GenBank/DDBJ whole genome shotgun (WGS) entry which is preliminary data.</text>
</comment>
<name>A0ABP9GVU5_9ACTN</name>
<dbReference type="Proteomes" id="UP001499993">
    <property type="component" value="Unassembled WGS sequence"/>
</dbReference>
<feature type="region of interest" description="Disordered" evidence="1">
    <location>
        <begin position="1"/>
        <end position="25"/>
    </location>
</feature>
<dbReference type="EMBL" id="BAABIK010000025">
    <property type="protein sequence ID" value="GAA4951590.1"/>
    <property type="molecule type" value="Genomic_DNA"/>
</dbReference>
<gene>
    <name evidence="2" type="ORF">GCM10023224_40170</name>
</gene>
<reference evidence="3" key="1">
    <citation type="journal article" date="2019" name="Int. J. Syst. Evol. Microbiol.">
        <title>The Global Catalogue of Microorganisms (GCM) 10K type strain sequencing project: providing services to taxonomists for standard genome sequencing and annotation.</title>
        <authorList>
            <consortium name="The Broad Institute Genomics Platform"/>
            <consortium name="The Broad Institute Genome Sequencing Center for Infectious Disease"/>
            <person name="Wu L."/>
            <person name="Ma J."/>
        </authorList>
    </citation>
    <scope>NUCLEOTIDE SEQUENCE [LARGE SCALE GENOMIC DNA]</scope>
    <source>
        <strain evidence="3">JCM 18123</strain>
    </source>
</reference>
<evidence type="ECO:0000256" key="1">
    <source>
        <dbReference type="SAM" id="MobiDB-lite"/>
    </source>
</evidence>
<feature type="compositionally biased region" description="Basic and acidic residues" evidence="1">
    <location>
        <begin position="11"/>
        <end position="25"/>
    </location>
</feature>
<proteinExistence type="predicted"/>
<organism evidence="2 3">
    <name type="scientific">Streptomonospora halophila</name>
    <dbReference type="NCBI Taxonomy" id="427369"/>
    <lineage>
        <taxon>Bacteria</taxon>
        <taxon>Bacillati</taxon>
        <taxon>Actinomycetota</taxon>
        <taxon>Actinomycetes</taxon>
        <taxon>Streptosporangiales</taxon>
        <taxon>Nocardiopsidaceae</taxon>
        <taxon>Streptomonospora</taxon>
    </lineage>
</organism>
<evidence type="ECO:0000313" key="3">
    <source>
        <dbReference type="Proteomes" id="UP001499993"/>
    </source>
</evidence>
<evidence type="ECO:0000313" key="2">
    <source>
        <dbReference type="EMBL" id="GAA4951590.1"/>
    </source>
</evidence>
<keyword evidence="3" id="KW-1185">Reference proteome</keyword>
<sequence length="102" mass="10609">MRPPSSAPGGSEKRRLAPAVHRRDEGLVRPLATQARAAGQIGPGTCARGGSAGVSTARIEDYSPSMFSTVAGEFDFAILGNGVHRRKEWPIPELGGANIKGA</sequence>